<sequence length="50" mass="5451">MIIINSAHCYAEAKATALSTQHSFLHSELGTQNLLSTLFPTQHSALSTQH</sequence>
<accession>A0ACD5GNE9</accession>
<evidence type="ECO:0000313" key="2">
    <source>
        <dbReference type="Proteomes" id="UP000095472"/>
    </source>
</evidence>
<dbReference type="EMBL" id="CP182909">
    <property type="protein sequence ID" value="XPM62413.1"/>
    <property type="molecule type" value="Genomic_DNA"/>
</dbReference>
<name>A0ACD5GNE9_9CYAN</name>
<proteinExistence type="predicted"/>
<evidence type="ECO:0000313" key="1">
    <source>
        <dbReference type="EMBL" id="XPM62413.1"/>
    </source>
</evidence>
<protein>
    <submittedName>
        <fullName evidence="1">Uncharacterized protein</fullName>
    </submittedName>
</protein>
<dbReference type="Proteomes" id="UP000095472">
    <property type="component" value="Chromosome"/>
</dbReference>
<organism evidence="1 2">
    <name type="scientific">Desertifilum tharense IPPAS B-1220</name>
    <dbReference type="NCBI Taxonomy" id="1781255"/>
    <lineage>
        <taxon>Bacteria</taxon>
        <taxon>Bacillati</taxon>
        <taxon>Cyanobacteriota</taxon>
        <taxon>Cyanophyceae</taxon>
        <taxon>Desertifilales</taxon>
        <taxon>Desertifilaceae</taxon>
        <taxon>Desertifilum</taxon>
    </lineage>
</organism>
<reference evidence="1 2" key="1">
    <citation type="journal article" date="2016" name="Genome Announc.">
        <title>Draft Genome Sequence of the Thermotolerant Cyanobacterium Desertifilum sp. IPPAS B-1220.</title>
        <authorList>
            <person name="Mironov K.S."/>
            <person name="Sinetova M.A."/>
            <person name="Bolatkhan K."/>
            <person name="Zayadan B.K."/>
            <person name="Ustinova V.V."/>
            <person name="Kupriyanova E.V."/>
            <person name="Skrypnik A.N."/>
            <person name="Gogoleva N.E."/>
            <person name="Gogolev Y.V."/>
            <person name="Los D.A."/>
        </authorList>
    </citation>
    <scope>NUCLEOTIDE SEQUENCE [LARGE SCALE GENOMIC DNA]</scope>
    <source>
        <strain evidence="1 2">IPPAS B-1220</strain>
    </source>
</reference>
<keyword evidence="2" id="KW-1185">Reference proteome</keyword>
<gene>
    <name evidence="1" type="ORF">BH720_022085</name>
</gene>